<dbReference type="Gene3D" id="2.60.120.10">
    <property type="entry name" value="Jelly Rolls"/>
    <property type="match status" value="1"/>
</dbReference>
<dbReference type="SUPFAM" id="SSF51182">
    <property type="entry name" value="RmlC-like cupins"/>
    <property type="match status" value="1"/>
</dbReference>
<proteinExistence type="predicted"/>
<name>A0A4R5VWR5_9BURK</name>
<protein>
    <submittedName>
        <fullName evidence="1">Cupin</fullName>
    </submittedName>
</protein>
<sequence>MTFPKSISSFPIHLGLGAVAEALPEFTGEMSWYEHYSQRCAIDGNEGRLVSLHSFDAPWNSWEMHPAGSEVVVCISGAITLHQEDQSGARQTVLLNSGEYAINQAGIWHTADVVEPTTVLFITSGLGTQHRARTT</sequence>
<dbReference type="AlphaFoldDB" id="A0A4R5VWR5"/>
<comment type="caution">
    <text evidence="1">The sequence shown here is derived from an EMBL/GenBank/DDBJ whole genome shotgun (WGS) entry which is preliminary data.</text>
</comment>
<evidence type="ECO:0000313" key="1">
    <source>
        <dbReference type="EMBL" id="TDK63795.1"/>
    </source>
</evidence>
<keyword evidence="2" id="KW-1185">Reference proteome</keyword>
<dbReference type="Proteomes" id="UP000294829">
    <property type="component" value="Unassembled WGS sequence"/>
</dbReference>
<gene>
    <name evidence="1" type="ORF">E2I14_14635</name>
</gene>
<evidence type="ECO:0000313" key="2">
    <source>
        <dbReference type="Proteomes" id="UP000294829"/>
    </source>
</evidence>
<reference evidence="1 2" key="1">
    <citation type="submission" date="2019-03" db="EMBL/GenBank/DDBJ databases">
        <title>Sapientia aquatica gen. nov., sp. nov., isolated from a crater lake.</title>
        <authorList>
            <person name="Felfoldi T."/>
            <person name="Szabo A."/>
            <person name="Toth E."/>
            <person name="Schumann P."/>
            <person name="Keki Z."/>
            <person name="Marialigeti K."/>
            <person name="Mathe I."/>
        </authorList>
    </citation>
    <scope>NUCLEOTIDE SEQUENCE [LARGE SCALE GENOMIC DNA]</scope>
    <source>
        <strain evidence="1 2">SA-152</strain>
    </source>
</reference>
<dbReference type="InterPro" id="IPR011051">
    <property type="entry name" value="RmlC_Cupin_sf"/>
</dbReference>
<dbReference type="EMBL" id="SMYL01000008">
    <property type="protein sequence ID" value="TDK63795.1"/>
    <property type="molecule type" value="Genomic_DNA"/>
</dbReference>
<organism evidence="1 2">
    <name type="scientific">Sapientia aquatica</name>
    <dbReference type="NCBI Taxonomy" id="1549640"/>
    <lineage>
        <taxon>Bacteria</taxon>
        <taxon>Pseudomonadati</taxon>
        <taxon>Pseudomonadota</taxon>
        <taxon>Betaproteobacteria</taxon>
        <taxon>Burkholderiales</taxon>
        <taxon>Oxalobacteraceae</taxon>
        <taxon>Sapientia</taxon>
    </lineage>
</organism>
<dbReference type="RefSeq" id="WP_133329826.1">
    <property type="nucleotide sequence ID" value="NZ_SMYL01000008.1"/>
</dbReference>
<dbReference type="OrthoDB" id="512358at2"/>
<dbReference type="InterPro" id="IPR014710">
    <property type="entry name" value="RmlC-like_jellyroll"/>
</dbReference>
<accession>A0A4R5VWR5</accession>